<evidence type="ECO:0000256" key="4">
    <source>
        <dbReference type="PROSITE-ProRule" id="PRU00175"/>
    </source>
</evidence>
<evidence type="ECO:0000313" key="8">
    <source>
        <dbReference type="Proteomes" id="UP001141552"/>
    </source>
</evidence>
<name>A0A9Q0JM66_9ROSI</name>
<dbReference type="SMART" id="SM00184">
    <property type="entry name" value="RING"/>
    <property type="match status" value="1"/>
</dbReference>
<keyword evidence="2 4" id="KW-0863">Zinc-finger</keyword>
<reference evidence="7" key="1">
    <citation type="submission" date="2022-02" db="EMBL/GenBank/DDBJ databases">
        <authorList>
            <person name="Henning P.M."/>
            <person name="McCubbin A.G."/>
            <person name="Shore J.S."/>
        </authorList>
    </citation>
    <scope>NUCLEOTIDE SEQUENCE</scope>
    <source>
        <strain evidence="7">F60SS</strain>
        <tissue evidence="7">Leaves</tissue>
    </source>
</reference>
<feature type="domain" description="RING-type" evidence="6">
    <location>
        <begin position="96"/>
        <end position="139"/>
    </location>
</feature>
<evidence type="ECO:0000313" key="7">
    <source>
        <dbReference type="EMBL" id="KAJ4847906.1"/>
    </source>
</evidence>
<comment type="caution">
    <text evidence="7">The sequence shown here is derived from an EMBL/GenBank/DDBJ whole genome shotgun (WGS) entry which is preliminary data.</text>
</comment>
<keyword evidence="8" id="KW-1185">Reference proteome</keyword>
<dbReference type="OrthoDB" id="8062037at2759"/>
<dbReference type="EMBL" id="JAKUCV010001054">
    <property type="protein sequence ID" value="KAJ4847906.1"/>
    <property type="molecule type" value="Genomic_DNA"/>
</dbReference>
<evidence type="ECO:0000256" key="5">
    <source>
        <dbReference type="SAM" id="Phobius"/>
    </source>
</evidence>
<dbReference type="GO" id="GO:0008270">
    <property type="term" value="F:zinc ion binding"/>
    <property type="evidence" value="ECO:0007669"/>
    <property type="project" value="UniProtKB-KW"/>
</dbReference>
<dbReference type="InterPro" id="IPR001841">
    <property type="entry name" value="Znf_RING"/>
</dbReference>
<evidence type="ECO:0000259" key="6">
    <source>
        <dbReference type="PROSITE" id="PS50089"/>
    </source>
</evidence>
<accession>A0A9Q0JM66</accession>
<dbReference type="Proteomes" id="UP001141552">
    <property type="component" value="Unassembled WGS sequence"/>
</dbReference>
<dbReference type="Pfam" id="PF13639">
    <property type="entry name" value="zf-RING_2"/>
    <property type="match status" value="1"/>
</dbReference>
<sequence length="145" mass="15918">MISIMYSQSSICMATLLFYTCILIPLRQIKHALTTIITQFSCGYDQDDVLVISCNPAMATAAKCCHLPAAASLGDVVSSSGNTTTTGGTLLDNETCSICLVDLQSEDVVSRLPRCNHLFHTDCIRKWIERDQFTCPLCRSIVFSL</sequence>
<dbReference type="AlphaFoldDB" id="A0A9Q0JM66"/>
<gene>
    <name evidence="7" type="ORF">Tsubulata_011734</name>
</gene>
<dbReference type="Gene3D" id="3.30.40.10">
    <property type="entry name" value="Zinc/RING finger domain, C3HC4 (zinc finger)"/>
    <property type="match status" value="1"/>
</dbReference>
<dbReference type="CDD" id="cd16448">
    <property type="entry name" value="RING-H2"/>
    <property type="match status" value="1"/>
</dbReference>
<reference evidence="7" key="2">
    <citation type="journal article" date="2023" name="Plants (Basel)">
        <title>Annotation of the Turnera subulata (Passifloraceae) Draft Genome Reveals the S-Locus Evolved after the Divergence of Turneroideae from Passifloroideae in a Stepwise Manner.</title>
        <authorList>
            <person name="Henning P.M."/>
            <person name="Roalson E.H."/>
            <person name="Mir W."/>
            <person name="McCubbin A.G."/>
            <person name="Shore J.S."/>
        </authorList>
    </citation>
    <scope>NUCLEOTIDE SEQUENCE</scope>
    <source>
        <strain evidence="7">F60SS</strain>
    </source>
</reference>
<keyword evidence="5" id="KW-0472">Membrane</keyword>
<organism evidence="7 8">
    <name type="scientific">Turnera subulata</name>
    <dbReference type="NCBI Taxonomy" id="218843"/>
    <lineage>
        <taxon>Eukaryota</taxon>
        <taxon>Viridiplantae</taxon>
        <taxon>Streptophyta</taxon>
        <taxon>Embryophyta</taxon>
        <taxon>Tracheophyta</taxon>
        <taxon>Spermatophyta</taxon>
        <taxon>Magnoliopsida</taxon>
        <taxon>eudicotyledons</taxon>
        <taxon>Gunneridae</taxon>
        <taxon>Pentapetalae</taxon>
        <taxon>rosids</taxon>
        <taxon>fabids</taxon>
        <taxon>Malpighiales</taxon>
        <taxon>Passifloraceae</taxon>
        <taxon>Turnera</taxon>
    </lineage>
</organism>
<dbReference type="PANTHER" id="PTHR45969:SF9">
    <property type="entry name" value="RING-TYPE DOMAIN-CONTAINING PROTEIN"/>
    <property type="match status" value="1"/>
</dbReference>
<protein>
    <recommendedName>
        <fullName evidence="6">RING-type domain-containing protein</fullName>
    </recommendedName>
</protein>
<dbReference type="SUPFAM" id="SSF57850">
    <property type="entry name" value="RING/U-box"/>
    <property type="match status" value="1"/>
</dbReference>
<keyword evidence="5" id="KW-1133">Transmembrane helix</keyword>
<dbReference type="PANTHER" id="PTHR45969">
    <property type="entry name" value="RING ZINC FINGER PROTEIN-RELATED"/>
    <property type="match status" value="1"/>
</dbReference>
<keyword evidence="5" id="KW-0812">Transmembrane</keyword>
<dbReference type="GO" id="GO:0016567">
    <property type="term" value="P:protein ubiquitination"/>
    <property type="evidence" value="ECO:0007669"/>
    <property type="project" value="TreeGrafter"/>
</dbReference>
<dbReference type="PROSITE" id="PS50089">
    <property type="entry name" value="ZF_RING_2"/>
    <property type="match status" value="1"/>
</dbReference>
<dbReference type="GO" id="GO:0061630">
    <property type="term" value="F:ubiquitin protein ligase activity"/>
    <property type="evidence" value="ECO:0007669"/>
    <property type="project" value="TreeGrafter"/>
</dbReference>
<keyword evidence="1" id="KW-0479">Metal-binding</keyword>
<keyword evidence="3" id="KW-0862">Zinc</keyword>
<feature type="transmembrane region" description="Helical" evidence="5">
    <location>
        <begin position="6"/>
        <end position="26"/>
    </location>
</feature>
<proteinExistence type="predicted"/>
<evidence type="ECO:0000256" key="3">
    <source>
        <dbReference type="ARBA" id="ARBA00022833"/>
    </source>
</evidence>
<dbReference type="InterPro" id="IPR013083">
    <property type="entry name" value="Znf_RING/FYVE/PHD"/>
</dbReference>
<evidence type="ECO:0000256" key="2">
    <source>
        <dbReference type="ARBA" id="ARBA00022771"/>
    </source>
</evidence>
<evidence type="ECO:0000256" key="1">
    <source>
        <dbReference type="ARBA" id="ARBA00022723"/>
    </source>
</evidence>